<organism evidence="1 2">
    <name type="scientific">Candidatus Saganbacteria bacterium</name>
    <dbReference type="NCBI Taxonomy" id="2575572"/>
    <lineage>
        <taxon>Bacteria</taxon>
        <taxon>Bacillati</taxon>
        <taxon>Saganbacteria</taxon>
    </lineage>
</organism>
<sequence length="292" mass="29993">VSVPVGSAVSGGKIYVPSGYSVSGAGSYTWEVDATPPTMPTLDASSYETKITSYDALVPGGSPSNKTYGGTTVVTLTGNTITGLNITVQNNAVIKGYGTLAAQRYIYLNNTAVISPEGGAIVLTAGWGINVANSARVRKGAEMYSRSLPVGVMNNATVEGSLLMSRSMISVIQGATVSRESTLYAPATASTIIANSAKIGGSIIANSGVSLIGGTGQALKFTGLLYVPTNIVYVNQVDFKGAMVADRFNSDRITNSRIQFDSSYLPGTAPPGIPGGGGGSAEVGSSNWREFY</sequence>
<accession>A0A9D6ULQ4</accession>
<evidence type="ECO:0000313" key="1">
    <source>
        <dbReference type="EMBL" id="MBI5078457.1"/>
    </source>
</evidence>
<comment type="caution">
    <text evidence="1">The sequence shown here is derived from an EMBL/GenBank/DDBJ whole genome shotgun (WGS) entry which is preliminary data.</text>
</comment>
<name>A0A9D6ULQ4_UNCSA</name>
<feature type="non-terminal residue" evidence="1">
    <location>
        <position position="1"/>
    </location>
</feature>
<reference evidence="1" key="1">
    <citation type="submission" date="2020-07" db="EMBL/GenBank/DDBJ databases">
        <title>Huge and variable diversity of episymbiotic CPR bacteria and DPANN archaea in groundwater ecosystems.</title>
        <authorList>
            <person name="He C.Y."/>
            <person name="Keren R."/>
            <person name="Whittaker M."/>
            <person name="Farag I.F."/>
            <person name="Doudna J."/>
            <person name="Cate J.H.D."/>
            <person name="Banfield J.F."/>
        </authorList>
    </citation>
    <scope>NUCLEOTIDE SEQUENCE</scope>
    <source>
        <strain evidence="1">NC_groundwater_1860_Pr3_B-0.1um_51_7</strain>
    </source>
</reference>
<dbReference type="EMBL" id="JACRKR010000017">
    <property type="protein sequence ID" value="MBI5078457.1"/>
    <property type="molecule type" value="Genomic_DNA"/>
</dbReference>
<gene>
    <name evidence="1" type="ORF">HZB08_00340</name>
</gene>
<dbReference type="Proteomes" id="UP000808761">
    <property type="component" value="Unassembled WGS sequence"/>
</dbReference>
<evidence type="ECO:0000313" key="2">
    <source>
        <dbReference type="Proteomes" id="UP000808761"/>
    </source>
</evidence>
<proteinExistence type="predicted"/>
<dbReference type="AlphaFoldDB" id="A0A9D6ULQ4"/>
<protein>
    <submittedName>
        <fullName evidence="1">Uncharacterized protein</fullName>
    </submittedName>
</protein>